<evidence type="ECO:0000256" key="5">
    <source>
        <dbReference type="SAM" id="Coils"/>
    </source>
</evidence>
<evidence type="ECO:0000256" key="4">
    <source>
        <dbReference type="ARBA" id="ARBA00023157"/>
    </source>
</evidence>
<organism evidence="9 10">
    <name type="scientific">Pisolithus microcarpus 441</name>
    <dbReference type="NCBI Taxonomy" id="765257"/>
    <lineage>
        <taxon>Eukaryota</taxon>
        <taxon>Fungi</taxon>
        <taxon>Dikarya</taxon>
        <taxon>Basidiomycota</taxon>
        <taxon>Agaricomycotina</taxon>
        <taxon>Agaricomycetes</taxon>
        <taxon>Agaricomycetidae</taxon>
        <taxon>Boletales</taxon>
        <taxon>Sclerodermatineae</taxon>
        <taxon>Pisolithaceae</taxon>
        <taxon>Pisolithus</taxon>
    </lineage>
</organism>
<dbReference type="InterPro" id="IPR028146">
    <property type="entry name" value="PRKCSH_N"/>
</dbReference>
<reference evidence="9 10" key="1">
    <citation type="submission" date="2014-04" db="EMBL/GenBank/DDBJ databases">
        <authorList>
            <consortium name="DOE Joint Genome Institute"/>
            <person name="Kuo A."/>
            <person name="Kohler A."/>
            <person name="Costa M.D."/>
            <person name="Nagy L.G."/>
            <person name="Floudas D."/>
            <person name="Copeland A."/>
            <person name="Barry K.W."/>
            <person name="Cichocki N."/>
            <person name="Veneault-Fourrey C."/>
            <person name="LaButti K."/>
            <person name="Lindquist E.A."/>
            <person name="Lipzen A."/>
            <person name="Lundell T."/>
            <person name="Morin E."/>
            <person name="Murat C."/>
            <person name="Sun H."/>
            <person name="Tunlid A."/>
            <person name="Henrissat B."/>
            <person name="Grigoriev I.V."/>
            <person name="Hibbett D.S."/>
            <person name="Martin F."/>
            <person name="Nordberg H.P."/>
            <person name="Cantor M.N."/>
            <person name="Hua S.X."/>
        </authorList>
    </citation>
    <scope>NUCLEOTIDE SEQUENCE [LARGE SCALE GENOMIC DNA]</scope>
    <source>
        <strain evidence="9 10">441</strain>
    </source>
</reference>
<keyword evidence="10" id="KW-1185">Reference proteome</keyword>
<keyword evidence="3" id="KW-0256">Endoplasmic reticulum</keyword>
<dbReference type="AlphaFoldDB" id="A0A0C9Z3C6"/>
<dbReference type="OrthoDB" id="28322at2759"/>
<evidence type="ECO:0000256" key="7">
    <source>
        <dbReference type="SAM" id="SignalP"/>
    </source>
</evidence>
<dbReference type="InterPro" id="IPR039794">
    <property type="entry name" value="Gtb1-like"/>
</dbReference>
<dbReference type="InterPro" id="IPR044865">
    <property type="entry name" value="MRH_dom"/>
</dbReference>
<proteinExistence type="predicted"/>
<feature type="coiled-coil region" evidence="5">
    <location>
        <begin position="153"/>
        <end position="187"/>
    </location>
</feature>
<dbReference type="EMBL" id="KN833760">
    <property type="protein sequence ID" value="KIK20734.1"/>
    <property type="molecule type" value="Genomic_DNA"/>
</dbReference>
<dbReference type="PANTHER" id="PTHR12630:SF1">
    <property type="entry name" value="GLUCOSIDASE 2 SUBUNIT BETA"/>
    <property type="match status" value="1"/>
</dbReference>
<dbReference type="Pfam" id="PF13015">
    <property type="entry name" value="PRKCSH_1"/>
    <property type="match status" value="1"/>
</dbReference>
<evidence type="ECO:0000313" key="10">
    <source>
        <dbReference type="Proteomes" id="UP000054018"/>
    </source>
</evidence>
<name>A0A0C9Z3C6_9AGAM</name>
<keyword evidence="2 7" id="KW-0732">Signal</keyword>
<evidence type="ECO:0000256" key="3">
    <source>
        <dbReference type="ARBA" id="ARBA00022824"/>
    </source>
</evidence>
<evidence type="ECO:0000259" key="8">
    <source>
        <dbReference type="PROSITE" id="PS51914"/>
    </source>
</evidence>
<dbReference type="PANTHER" id="PTHR12630">
    <property type="entry name" value="N-LINKED OLIGOSACCHARIDE PROCESSING"/>
    <property type="match status" value="1"/>
</dbReference>
<evidence type="ECO:0000313" key="9">
    <source>
        <dbReference type="EMBL" id="KIK20734.1"/>
    </source>
</evidence>
<dbReference type="GO" id="GO:0017177">
    <property type="term" value="C:glucosidase II complex"/>
    <property type="evidence" value="ECO:0007669"/>
    <property type="project" value="TreeGrafter"/>
</dbReference>
<dbReference type="InterPro" id="IPR009011">
    <property type="entry name" value="Man6P_isomerase_rcpt-bd_dom_sf"/>
</dbReference>
<feature type="region of interest" description="Disordered" evidence="6">
    <location>
        <begin position="273"/>
        <end position="304"/>
    </location>
</feature>
<dbReference type="GO" id="GO:0006491">
    <property type="term" value="P:N-glycan processing"/>
    <property type="evidence" value="ECO:0007669"/>
    <property type="project" value="TreeGrafter"/>
</dbReference>
<dbReference type="STRING" id="765257.A0A0C9Z3C6"/>
<evidence type="ECO:0000256" key="6">
    <source>
        <dbReference type="SAM" id="MobiDB-lite"/>
    </source>
</evidence>
<keyword evidence="5" id="KW-0175">Coiled coil</keyword>
<dbReference type="Gene3D" id="2.70.130.10">
    <property type="entry name" value="Mannose-6-phosphate receptor binding domain"/>
    <property type="match status" value="1"/>
</dbReference>
<dbReference type="Pfam" id="PF12999">
    <property type="entry name" value="PRKCSH-like"/>
    <property type="match status" value="1"/>
</dbReference>
<keyword evidence="4" id="KW-1015">Disulfide bond</keyword>
<evidence type="ECO:0000256" key="2">
    <source>
        <dbReference type="ARBA" id="ARBA00022729"/>
    </source>
</evidence>
<accession>A0A0C9Z3C6</accession>
<dbReference type="InterPro" id="IPR036607">
    <property type="entry name" value="PRKCSH"/>
</dbReference>
<dbReference type="HOGENOM" id="CLU_016834_2_0_1"/>
<reference evidence="10" key="2">
    <citation type="submission" date="2015-01" db="EMBL/GenBank/DDBJ databases">
        <title>Evolutionary Origins and Diversification of the Mycorrhizal Mutualists.</title>
        <authorList>
            <consortium name="DOE Joint Genome Institute"/>
            <consortium name="Mycorrhizal Genomics Consortium"/>
            <person name="Kohler A."/>
            <person name="Kuo A."/>
            <person name="Nagy L.G."/>
            <person name="Floudas D."/>
            <person name="Copeland A."/>
            <person name="Barry K.W."/>
            <person name="Cichocki N."/>
            <person name="Veneault-Fourrey C."/>
            <person name="LaButti K."/>
            <person name="Lindquist E.A."/>
            <person name="Lipzen A."/>
            <person name="Lundell T."/>
            <person name="Morin E."/>
            <person name="Murat C."/>
            <person name="Riley R."/>
            <person name="Ohm R."/>
            <person name="Sun H."/>
            <person name="Tunlid A."/>
            <person name="Henrissat B."/>
            <person name="Grigoriev I.V."/>
            <person name="Hibbett D.S."/>
            <person name="Martin F."/>
        </authorList>
    </citation>
    <scope>NUCLEOTIDE SEQUENCE [LARGE SCALE GENOMIC DNA]</scope>
    <source>
        <strain evidence="10">441</strain>
    </source>
</reference>
<gene>
    <name evidence="9" type="ORF">PISMIDRAFT_682139</name>
</gene>
<feature type="chain" id="PRO_5002206973" description="Glucosidase 2 subunit beta" evidence="7">
    <location>
        <begin position="17"/>
        <end position="545"/>
    </location>
</feature>
<dbReference type="Proteomes" id="UP000054018">
    <property type="component" value="Unassembled WGS sequence"/>
</dbReference>
<dbReference type="SUPFAM" id="SSF50911">
    <property type="entry name" value="Mannose 6-phosphate receptor domain"/>
    <property type="match status" value="1"/>
</dbReference>
<protein>
    <recommendedName>
        <fullName evidence="1">Glucosidase 2 subunit beta</fullName>
    </recommendedName>
</protein>
<dbReference type="PROSITE" id="PS51914">
    <property type="entry name" value="MRH"/>
    <property type="match status" value="1"/>
</dbReference>
<evidence type="ECO:0000256" key="1">
    <source>
        <dbReference type="ARBA" id="ARBA00022387"/>
    </source>
</evidence>
<sequence>MYSWLFLAILPLPALSVLDKTHGVPPSLVAKYAPANSASGAGQTWTCLDGSKQISWNAVNDDYCDCPDGTDEPGTSACPNGVFFCKNAGHIGSTIPSSRVNDGLCEPECCDGSDEAPGACPDTCKAVGEEYRKKAEAERKLRKTGSKIRASYIAFAHKEKKRLEGALVDLEQEIATREKEVERLTDIAKRTESLSAKELERKKQSPLYQSLLTHHTALKSLQHDYKKHTEREKVLGEILDALRTGYNPNYQDMAVLEAVRGWETLAGLPHINNVRKGEDEDSAAAETPQSPQEDKKEDEEDGLWSAERTERELNKLLNVDHVTLLLEHEKVVGEPSSHSILLDVTAYLPDSFIPPYLAFRENLLSWLELLGIKAGSSDTSSEANRARQALSDAEHSLKLTRDELQTAHEDLSDIFNAEGFGAEGEWKKLDGLCLEKDMGEYTYEVCLFDEARQKPNKGGSSFSLGKFTSWNKLAEPGTPEYYTRQRYTQGAKCWNGPQRSLELILTCGTENVLLTVSEPEKCEYQITGTTPALCLPVEEERRDEL</sequence>
<feature type="domain" description="MRH" evidence="8">
    <location>
        <begin position="431"/>
        <end position="536"/>
    </location>
</feature>
<feature type="signal peptide" evidence="7">
    <location>
        <begin position="1"/>
        <end position="16"/>
    </location>
</feature>